<comment type="caution">
    <text evidence="2">The sequence shown here is derived from an EMBL/GenBank/DDBJ whole genome shotgun (WGS) entry which is preliminary data.</text>
</comment>
<evidence type="ECO:0000313" key="3">
    <source>
        <dbReference type="Proteomes" id="UP001601992"/>
    </source>
</evidence>
<keyword evidence="1" id="KW-1133">Transmembrane helix</keyword>
<dbReference type="Proteomes" id="UP001601992">
    <property type="component" value="Unassembled WGS sequence"/>
</dbReference>
<organism evidence="2 3">
    <name type="scientific">Nocardia jiangxiensis</name>
    <dbReference type="NCBI Taxonomy" id="282685"/>
    <lineage>
        <taxon>Bacteria</taxon>
        <taxon>Bacillati</taxon>
        <taxon>Actinomycetota</taxon>
        <taxon>Actinomycetes</taxon>
        <taxon>Mycobacteriales</taxon>
        <taxon>Nocardiaceae</taxon>
        <taxon>Nocardia</taxon>
    </lineage>
</organism>
<evidence type="ECO:0000313" key="2">
    <source>
        <dbReference type="EMBL" id="MFF3573733.1"/>
    </source>
</evidence>
<proteinExistence type="predicted"/>
<keyword evidence="3" id="KW-1185">Reference proteome</keyword>
<keyword evidence="1" id="KW-0472">Membrane</keyword>
<dbReference type="RefSeq" id="WP_387406519.1">
    <property type="nucleotide sequence ID" value="NZ_JBIAQY010000021.1"/>
</dbReference>
<evidence type="ECO:0000256" key="1">
    <source>
        <dbReference type="SAM" id="Phobius"/>
    </source>
</evidence>
<keyword evidence="1" id="KW-0812">Transmembrane</keyword>
<dbReference type="EMBL" id="JBIAQY010000021">
    <property type="protein sequence ID" value="MFF3573733.1"/>
    <property type="molecule type" value="Genomic_DNA"/>
</dbReference>
<accession>A0ABW6SBQ8</accession>
<name>A0ABW6SBQ8_9NOCA</name>
<reference evidence="2 3" key="1">
    <citation type="submission" date="2024-10" db="EMBL/GenBank/DDBJ databases">
        <title>The Natural Products Discovery Center: Release of the First 8490 Sequenced Strains for Exploring Actinobacteria Biosynthetic Diversity.</title>
        <authorList>
            <person name="Kalkreuter E."/>
            <person name="Kautsar S.A."/>
            <person name="Yang D."/>
            <person name="Bader C.D."/>
            <person name="Teijaro C.N."/>
            <person name="Fluegel L."/>
            <person name="Davis C.M."/>
            <person name="Simpson J.R."/>
            <person name="Lauterbach L."/>
            <person name="Steele A.D."/>
            <person name="Gui C."/>
            <person name="Meng S."/>
            <person name="Li G."/>
            <person name="Viehrig K."/>
            <person name="Ye F."/>
            <person name="Su P."/>
            <person name="Kiefer A.F."/>
            <person name="Nichols A."/>
            <person name="Cepeda A.J."/>
            <person name="Yan W."/>
            <person name="Fan B."/>
            <person name="Jiang Y."/>
            <person name="Adhikari A."/>
            <person name="Zheng C.-J."/>
            <person name="Schuster L."/>
            <person name="Cowan T.M."/>
            <person name="Smanski M.J."/>
            <person name="Chevrette M.G."/>
            <person name="De Carvalho L.P.S."/>
            <person name="Shen B."/>
        </authorList>
    </citation>
    <scope>NUCLEOTIDE SEQUENCE [LARGE SCALE GENOMIC DNA]</scope>
    <source>
        <strain evidence="2 3">NPDC002593</strain>
    </source>
</reference>
<feature type="transmembrane region" description="Helical" evidence="1">
    <location>
        <begin position="6"/>
        <end position="29"/>
    </location>
</feature>
<gene>
    <name evidence="2" type="ORF">ACFYXQ_38845</name>
</gene>
<sequence length="186" mass="20552">MSTSTASPIVAVGLLIAGAAIGFIPTYLLEPSKQRHALRTRWDVPLFELCKQFTGTSRQLVHLATRVDETDDNAAQLSLIEEKHRELRALFEQLRLIGGKQLQESARLIIHHCYAVRAVAEGKPDPRATDYPGMTPPTARVADVTQAFYTAARNQLGVRDPDIILQDPSLDQHAISAAQQPVRQSH</sequence>
<protein>
    <submittedName>
        <fullName evidence="2">Uncharacterized protein</fullName>
    </submittedName>
</protein>